<sequence length="150" mass="17386">MHNMIFSRIADASTSNEAWDILKKKFQEFTGIVSKMKSYDEEIMKLFGQIEENCWSKKSQAIYSKEEEKESMLFMAYSVVFEREDGWFVDSGCSYHMNGDKSAFKKLDETKKKQLCLVDNKQIHVEDEGIIVVQTSQGKIKLIQNVLFAS</sequence>
<comment type="caution">
    <text evidence="2">The sequence shown here is derived from an EMBL/GenBank/DDBJ whole genome shotgun (WGS) entry which is preliminary data.</text>
</comment>
<evidence type="ECO:0000313" key="2">
    <source>
        <dbReference type="EMBL" id="KAA3473194.1"/>
    </source>
</evidence>
<protein>
    <submittedName>
        <fullName evidence="2">Integrase</fullName>
    </submittedName>
</protein>
<dbReference type="Proteomes" id="UP000325315">
    <property type="component" value="Unassembled WGS sequence"/>
</dbReference>
<evidence type="ECO:0000259" key="1">
    <source>
        <dbReference type="Pfam" id="PF22936"/>
    </source>
</evidence>
<proteinExistence type="predicted"/>
<name>A0A5B6VW31_9ROSI</name>
<accession>A0A5B6VW31</accession>
<dbReference type="EMBL" id="SMMG02000005">
    <property type="protein sequence ID" value="KAA3473194.1"/>
    <property type="molecule type" value="Genomic_DNA"/>
</dbReference>
<organism evidence="2 3">
    <name type="scientific">Gossypium australe</name>
    <dbReference type="NCBI Taxonomy" id="47621"/>
    <lineage>
        <taxon>Eukaryota</taxon>
        <taxon>Viridiplantae</taxon>
        <taxon>Streptophyta</taxon>
        <taxon>Embryophyta</taxon>
        <taxon>Tracheophyta</taxon>
        <taxon>Spermatophyta</taxon>
        <taxon>Magnoliopsida</taxon>
        <taxon>eudicotyledons</taxon>
        <taxon>Gunneridae</taxon>
        <taxon>Pentapetalae</taxon>
        <taxon>rosids</taxon>
        <taxon>malvids</taxon>
        <taxon>Malvales</taxon>
        <taxon>Malvaceae</taxon>
        <taxon>Malvoideae</taxon>
        <taxon>Gossypium</taxon>
    </lineage>
</organism>
<reference evidence="3" key="1">
    <citation type="journal article" date="2019" name="Plant Biotechnol. J.">
        <title>Genome sequencing of the Australian wild diploid species Gossypium australe highlights disease resistance and delayed gland morphogenesis.</title>
        <authorList>
            <person name="Cai Y."/>
            <person name="Cai X."/>
            <person name="Wang Q."/>
            <person name="Wang P."/>
            <person name="Zhang Y."/>
            <person name="Cai C."/>
            <person name="Xu Y."/>
            <person name="Wang K."/>
            <person name="Zhou Z."/>
            <person name="Wang C."/>
            <person name="Geng S."/>
            <person name="Li B."/>
            <person name="Dong Q."/>
            <person name="Hou Y."/>
            <person name="Wang H."/>
            <person name="Ai P."/>
            <person name="Liu Z."/>
            <person name="Yi F."/>
            <person name="Sun M."/>
            <person name="An G."/>
            <person name="Cheng J."/>
            <person name="Zhang Y."/>
            <person name="Shi Q."/>
            <person name="Xie Y."/>
            <person name="Shi X."/>
            <person name="Chang Y."/>
            <person name="Huang F."/>
            <person name="Chen Y."/>
            <person name="Hong S."/>
            <person name="Mi L."/>
            <person name="Sun Q."/>
            <person name="Zhang L."/>
            <person name="Zhou B."/>
            <person name="Peng R."/>
            <person name="Zhang X."/>
            <person name="Liu F."/>
        </authorList>
    </citation>
    <scope>NUCLEOTIDE SEQUENCE [LARGE SCALE GENOMIC DNA]</scope>
    <source>
        <strain evidence="3">cv. PA1801</strain>
    </source>
</reference>
<dbReference type="Pfam" id="PF22936">
    <property type="entry name" value="Pol_BBD"/>
    <property type="match status" value="1"/>
</dbReference>
<dbReference type="AlphaFoldDB" id="A0A5B6VW31"/>
<keyword evidence="3" id="KW-1185">Reference proteome</keyword>
<dbReference type="InterPro" id="IPR054722">
    <property type="entry name" value="PolX-like_BBD"/>
</dbReference>
<feature type="domain" description="Retrovirus-related Pol polyprotein from transposon TNT 1-94-like beta-barrel" evidence="1">
    <location>
        <begin position="87"/>
        <end position="148"/>
    </location>
</feature>
<dbReference type="OrthoDB" id="1072921at2759"/>
<evidence type="ECO:0000313" key="3">
    <source>
        <dbReference type="Proteomes" id="UP000325315"/>
    </source>
</evidence>
<gene>
    <name evidence="2" type="ORF">EPI10_023596</name>
</gene>